<dbReference type="EMBL" id="CP118868">
    <property type="protein sequence ID" value="WEG35775.1"/>
    <property type="molecule type" value="Genomic_DNA"/>
</dbReference>
<feature type="transmembrane region" description="Helical" evidence="7">
    <location>
        <begin position="12"/>
        <end position="32"/>
    </location>
</feature>
<dbReference type="PANTHER" id="PTHR30193">
    <property type="entry name" value="ABC TRANSPORTER PERMEASE PROTEIN"/>
    <property type="match status" value="1"/>
</dbReference>
<comment type="subcellular location">
    <subcellularLocation>
        <location evidence="1 7">Cell membrane</location>
        <topology evidence="1 7">Multi-pass membrane protein</topology>
    </subcellularLocation>
</comment>
<evidence type="ECO:0000313" key="10">
    <source>
        <dbReference type="Proteomes" id="UP001220478"/>
    </source>
</evidence>
<keyword evidence="10" id="KW-1185">Reference proteome</keyword>
<dbReference type="SUPFAM" id="SSF161098">
    <property type="entry name" value="MetI-like"/>
    <property type="match status" value="1"/>
</dbReference>
<dbReference type="InterPro" id="IPR035906">
    <property type="entry name" value="MetI-like_sf"/>
</dbReference>
<name>A0ABY8C9J6_9FIRM</name>
<evidence type="ECO:0000259" key="8">
    <source>
        <dbReference type="PROSITE" id="PS50928"/>
    </source>
</evidence>
<dbReference type="CDD" id="cd06261">
    <property type="entry name" value="TM_PBP2"/>
    <property type="match status" value="1"/>
</dbReference>
<evidence type="ECO:0000313" key="9">
    <source>
        <dbReference type="EMBL" id="WEG35775.1"/>
    </source>
</evidence>
<dbReference type="PANTHER" id="PTHR30193:SF37">
    <property type="entry name" value="INNER MEMBRANE ABC TRANSPORTER PERMEASE PROTEIN YCJO"/>
    <property type="match status" value="1"/>
</dbReference>
<organism evidence="9 10">
    <name type="scientific">Amygdalobacter indicium</name>
    <dbReference type="NCBI Taxonomy" id="3029272"/>
    <lineage>
        <taxon>Bacteria</taxon>
        <taxon>Bacillati</taxon>
        <taxon>Bacillota</taxon>
        <taxon>Clostridia</taxon>
        <taxon>Eubacteriales</taxon>
        <taxon>Oscillospiraceae</taxon>
        <taxon>Amygdalobacter</taxon>
    </lineage>
</organism>
<keyword evidence="4 7" id="KW-0812">Transmembrane</keyword>
<accession>A0ABY8C9J6</accession>
<gene>
    <name evidence="9" type="ORF">PYS61_01025</name>
</gene>
<comment type="similarity">
    <text evidence="7">Belongs to the binding-protein-dependent transport system permease family.</text>
</comment>
<dbReference type="InterPro" id="IPR051393">
    <property type="entry name" value="ABC_transporter_permease"/>
</dbReference>
<evidence type="ECO:0000256" key="4">
    <source>
        <dbReference type="ARBA" id="ARBA00022692"/>
    </source>
</evidence>
<feature type="domain" description="ABC transmembrane type-1" evidence="8">
    <location>
        <begin position="74"/>
        <end position="284"/>
    </location>
</feature>
<proteinExistence type="inferred from homology"/>
<keyword evidence="3" id="KW-1003">Cell membrane</keyword>
<dbReference type="PROSITE" id="PS50928">
    <property type="entry name" value="ABC_TM1"/>
    <property type="match status" value="1"/>
</dbReference>
<feature type="transmembrane region" description="Helical" evidence="7">
    <location>
        <begin position="78"/>
        <end position="99"/>
    </location>
</feature>
<feature type="transmembrane region" description="Helical" evidence="7">
    <location>
        <begin position="201"/>
        <end position="229"/>
    </location>
</feature>
<protein>
    <submittedName>
        <fullName evidence="9">Sugar ABC transporter permease</fullName>
    </submittedName>
</protein>
<sequence>MLTLTKKKAREQFVWGWALILPTIIGLVILNIIPIFQTIYLTFFKTGAFGLNNIFIGLANYKKAFNDVIILKAIRNTFIYMLLEVPASIIISLLLAFILNQKMKLRGFYRTVIFLPMVAAPAAVAMVWKWLYNTEFGLINHIFHINVSWLTDSRITLVSVAIIGIWSAIGYNMVLFLAALQDVSKDYYEAAELDGASKFMTFYKVVLPIISPTIYFVLVTRIIAAMQVFDNIYMVMDMTNPTIDNTQSLVMLFFRYSFVEGNWGYGSTIAIILLIIVLFITLLQRGFERKWVFYDD</sequence>
<evidence type="ECO:0000256" key="3">
    <source>
        <dbReference type="ARBA" id="ARBA00022475"/>
    </source>
</evidence>
<reference evidence="9 10" key="1">
    <citation type="submission" date="2023-02" db="EMBL/GenBank/DDBJ databases">
        <title>Novel Oscillospiraceae bacterial genomes.</title>
        <authorList>
            <person name="Srinivasan S."/>
            <person name="Austin M.N."/>
            <person name="Fiedler T.L."/>
            <person name="Strenk S.M."/>
            <person name="Agnew K.J."/>
            <person name="Nagana Gowda G.A."/>
            <person name="Raftery D."/>
            <person name="Beamer M.A."/>
            <person name="Achilles S.L."/>
            <person name="Wiesenfeld H.C."/>
            <person name="Fredricks D.N."/>
            <person name="Hillier S.L."/>
        </authorList>
    </citation>
    <scope>NUCLEOTIDE SEQUENCE [LARGE SCALE GENOMIC DNA]</scope>
    <source>
        <strain evidence="9 10">CHIC02 1186E3-8</strain>
    </source>
</reference>
<evidence type="ECO:0000256" key="6">
    <source>
        <dbReference type="ARBA" id="ARBA00023136"/>
    </source>
</evidence>
<dbReference type="Pfam" id="PF00528">
    <property type="entry name" value="BPD_transp_1"/>
    <property type="match status" value="1"/>
</dbReference>
<evidence type="ECO:0000256" key="7">
    <source>
        <dbReference type="RuleBase" id="RU363032"/>
    </source>
</evidence>
<feature type="transmembrane region" description="Helical" evidence="7">
    <location>
        <begin position="111"/>
        <end position="131"/>
    </location>
</feature>
<dbReference type="InterPro" id="IPR000515">
    <property type="entry name" value="MetI-like"/>
</dbReference>
<evidence type="ECO:0000256" key="1">
    <source>
        <dbReference type="ARBA" id="ARBA00004651"/>
    </source>
</evidence>
<keyword evidence="6 7" id="KW-0472">Membrane</keyword>
<feature type="transmembrane region" description="Helical" evidence="7">
    <location>
        <begin position="263"/>
        <end position="283"/>
    </location>
</feature>
<dbReference type="Proteomes" id="UP001220478">
    <property type="component" value="Chromosome"/>
</dbReference>
<feature type="transmembrane region" description="Helical" evidence="7">
    <location>
        <begin position="155"/>
        <end position="180"/>
    </location>
</feature>
<evidence type="ECO:0000256" key="2">
    <source>
        <dbReference type="ARBA" id="ARBA00022448"/>
    </source>
</evidence>
<keyword evidence="2 7" id="KW-0813">Transport</keyword>
<keyword evidence="5 7" id="KW-1133">Transmembrane helix</keyword>
<evidence type="ECO:0000256" key="5">
    <source>
        <dbReference type="ARBA" id="ARBA00022989"/>
    </source>
</evidence>
<dbReference type="Gene3D" id="1.10.3720.10">
    <property type="entry name" value="MetI-like"/>
    <property type="match status" value="1"/>
</dbReference>